<feature type="region of interest" description="Disordered" evidence="1">
    <location>
        <begin position="1"/>
        <end position="22"/>
    </location>
</feature>
<proteinExistence type="predicted"/>
<reference evidence="3" key="1">
    <citation type="journal article" date="2019" name="Int. J. Syst. Evol. Microbiol.">
        <title>The Global Catalogue of Microorganisms (GCM) 10K type strain sequencing project: providing services to taxonomists for standard genome sequencing and annotation.</title>
        <authorList>
            <consortium name="The Broad Institute Genomics Platform"/>
            <consortium name="The Broad Institute Genome Sequencing Center for Infectious Disease"/>
            <person name="Wu L."/>
            <person name="Ma J."/>
        </authorList>
    </citation>
    <scope>NUCLEOTIDE SEQUENCE [LARGE SCALE GENOMIC DNA]</scope>
    <source>
        <strain evidence="3">JCM 10411</strain>
    </source>
</reference>
<keyword evidence="3" id="KW-1185">Reference proteome</keyword>
<comment type="caution">
    <text evidence="2">The sequence shown here is derived from an EMBL/GenBank/DDBJ whole genome shotgun (WGS) entry which is preliminary data.</text>
</comment>
<dbReference type="Proteomes" id="UP001596180">
    <property type="component" value="Unassembled WGS sequence"/>
</dbReference>
<sequence length="57" mass="6286">MAHSHSVSVADDAADGRPGPNQWFKDHLDGLIDAHLLADWPEMRTETADELEKGMLS</sequence>
<protein>
    <submittedName>
        <fullName evidence="2">Uncharacterized protein</fullName>
    </submittedName>
</protein>
<name>A0ABW1DP57_9ACTN</name>
<accession>A0ABW1DP57</accession>
<evidence type="ECO:0000313" key="2">
    <source>
        <dbReference type="EMBL" id="MFC5850463.1"/>
    </source>
</evidence>
<evidence type="ECO:0000313" key="3">
    <source>
        <dbReference type="Proteomes" id="UP001596180"/>
    </source>
</evidence>
<dbReference type="EMBL" id="JBHSOA010000003">
    <property type="protein sequence ID" value="MFC5850463.1"/>
    <property type="molecule type" value="Genomic_DNA"/>
</dbReference>
<dbReference type="RefSeq" id="WP_381356796.1">
    <property type="nucleotide sequence ID" value="NZ_JBHSOA010000003.1"/>
</dbReference>
<organism evidence="2 3">
    <name type="scientific">Streptomyces chlorus</name>
    <dbReference type="NCBI Taxonomy" id="887452"/>
    <lineage>
        <taxon>Bacteria</taxon>
        <taxon>Bacillati</taxon>
        <taxon>Actinomycetota</taxon>
        <taxon>Actinomycetes</taxon>
        <taxon>Kitasatosporales</taxon>
        <taxon>Streptomycetaceae</taxon>
        <taxon>Streptomyces</taxon>
    </lineage>
</organism>
<evidence type="ECO:0000256" key="1">
    <source>
        <dbReference type="SAM" id="MobiDB-lite"/>
    </source>
</evidence>
<gene>
    <name evidence="2" type="ORF">ACFPZI_01015</name>
</gene>